<dbReference type="OrthoDB" id="258610at2"/>
<dbReference type="EMBL" id="FQXP01000005">
    <property type="protein sequence ID" value="SHH79296.1"/>
    <property type="molecule type" value="Genomic_DNA"/>
</dbReference>
<proteinExistence type="predicted"/>
<organism evidence="2 3">
    <name type="scientific">Clostridium collagenovorans DSM 3089</name>
    <dbReference type="NCBI Taxonomy" id="1121306"/>
    <lineage>
        <taxon>Bacteria</taxon>
        <taxon>Bacillati</taxon>
        <taxon>Bacillota</taxon>
        <taxon>Clostridia</taxon>
        <taxon>Eubacteriales</taxon>
        <taxon>Clostridiaceae</taxon>
        <taxon>Clostridium</taxon>
    </lineage>
</organism>
<feature type="domain" description="NodB homology" evidence="1">
    <location>
        <begin position="46"/>
        <end position="239"/>
    </location>
</feature>
<dbReference type="InterPro" id="IPR050248">
    <property type="entry name" value="Polysacc_deacetylase_ArnD"/>
</dbReference>
<dbReference type="Gene3D" id="3.20.20.370">
    <property type="entry name" value="Glycoside hydrolase/deacetylase"/>
    <property type="match status" value="1"/>
</dbReference>
<dbReference type="STRING" id="1121306.SAMN02745196_01391"/>
<dbReference type="InterPro" id="IPR011330">
    <property type="entry name" value="Glyco_hydro/deAcase_b/a-brl"/>
</dbReference>
<keyword evidence="3" id="KW-1185">Reference proteome</keyword>
<dbReference type="PANTHER" id="PTHR10587:SF125">
    <property type="entry name" value="POLYSACCHARIDE DEACETYLASE YHEN-RELATED"/>
    <property type="match status" value="1"/>
</dbReference>
<dbReference type="PANTHER" id="PTHR10587">
    <property type="entry name" value="GLYCOSYL TRANSFERASE-RELATED"/>
    <property type="match status" value="1"/>
</dbReference>
<dbReference type="RefSeq" id="WP_072831309.1">
    <property type="nucleotide sequence ID" value="NZ_FQXP01000005.1"/>
</dbReference>
<dbReference type="AlphaFoldDB" id="A0A1M5VVN1"/>
<evidence type="ECO:0000259" key="1">
    <source>
        <dbReference type="PROSITE" id="PS51677"/>
    </source>
</evidence>
<protein>
    <submittedName>
        <fullName evidence="2">Peptidoglycan/xylan/chitin deacetylase, PgdA/CDA1 family</fullName>
    </submittedName>
</protein>
<dbReference type="GO" id="GO:0016810">
    <property type="term" value="F:hydrolase activity, acting on carbon-nitrogen (but not peptide) bonds"/>
    <property type="evidence" value="ECO:0007669"/>
    <property type="project" value="InterPro"/>
</dbReference>
<gene>
    <name evidence="2" type="ORF">SAMN02745196_01391</name>
</gene>
<accession>A0A1M5VVN1</accession>
<dbReference type="CDD" id="cd10944">
    <property type="entry name" value="CE4_SmPgdA_like"/>
    <property type="match status" value="1"/>
</dbReference>
<dbReference type="Proteomes" id="UP000184526">
    <property type="component" value="Unassembled WGS sequence"/>
</dbReference>
<name>A0A1M5VVN1_9CLOT</name>
<dbReference type="SUPFAM" id="SSF88713">
    <property type="entry name" value="Glycoside hydrolase/deacetylase"/>
    <property type="match status" value="1"/>
</dbReference>
<dbReference type="InterPro" id="IPR002509">
    <property type="entry name" value="NODB_dom"/>
</dbReference>
<evidence type="ECO:0000313" key="2">
    <source>
        <dbReference type="EMBL" id="SHH79296.1"/>
    </source>
</evidence>
<sequence length="265" mass="30808">MKRFLQKKAFIVWAMLFFMTLTVLVPKIYGEENAESSTSEEANRKKVVYLTFDDGPSPNNTRKIIDVLNKEGVKATFFLIGQEAENRPHIVRDLVDNGMTVLPHSYSHKTNYIYKSSSNYISDYEKCKEVLEHIVRGPLPNYMRMPTGSYTPCCNKWVMQDIIKGLRSKDVSYIDWNVSTDDSLGKNVPVENLKNKFIKQAKDKDFIVVLMHDSYYCGTTVTYLPEMIKYLKDNGYEFKTINDMTPEDEAYMKNHRLINKTKKVK</sequence>
<evidence type="ECO:0000313" key="3">
    <source>
        <dbReference type="Proteomes" id="UP000184526"/>
    </source>
</evidence>
<dbReference type="Pfam" id="PF01522">
    <property type="entry name" value="Polysacc_deac_1"/>
    <property type="match status" value="1"/>
</dbReference>
<dbReference type="GO" id="GO:0005975">
    <property type="term" value="P:carbohydrate metabolic process"/>
    <property type="evidence" value="ECO:0007669"/>
    <property type="project" value="InterPro"/>
</dbReference>
<dbReference type="PROSITE" id="PS51677">
    <property type="entry name" value="NODB"/>
    <property type="match status" value="1"/>
</dbReference>
<reference evidence="2 3" key="1">
    <citation type="submission" date="2016-11" db="EMBL/GenBank/DDBJ databases">
        <authorList>
            <person name="Jaros S."/>
            <person name="Januszkiewicz K."/>
            <person name="Wedrychowicz H."/>
        </authorList>
    </citation>
    <scope>NUCLEOTIDE SEQUENCE [LARGE SCALE GENOMIC DNA]</scope>
    <source>
        <strain evidence="2 3">DSM 3089</strain>
    </source>
</reference>